<dbReference type="EMBL" id="LBUY01000004">
    <property type="protein sequence ID" value="KKQ75443.1"/>
    <property type="molecule type" value="Genomic_DNA"/>
</dbReference>
<evidence type="ECO:0000313" key="1">
    <source>
        <dbReference type="EMBL" id="KKQ75443.1"/>
    </source>
</evidence>
<accession>A0A0G0K6X3</accession>
<protein>
    <submittedName>
        <fullName evidence="1">Uncharacterized protein</fullName>
    </submittedName>
</protein>
<name>A0A0G0K6X3_9BACT</name>
<sequence length="40" mass="4784">SSEIPEIEYTIVENIKMKEYLEEEEILFDENGIVILKRLI</sequence>
<feature type="non-terminal residue" evidence="1">
    <location>
        <position position="1"/>
    </location>
</feature>
<evidence type="ECO:0000313" key="2">
    <source>
        <dbReference type="Proteomes" id="UP000034738"/>
    </source>
</evidence>
<gene>
    <name evidence="1" type="ORF">US95_C0004G0016</name>
</gene>
<proteinExistence type="predicted"/>
<organism evidence="1 2">
    <name type="scientific">Candidatus Woesebacteria bacterium GW2011_GWB1_38_5</name>
    <dbReference type="NCBI Taxonomy" id="1618568"/>
    <lineage>
        <taxon>Bacteria</taxon>
        <taxon>Candidatus Woeseibacteriota</taxon>
    </lineage>
</organism>
<dbReference type="AlphaFoldDB" id="A0A0G0K6X3"/>
<comment type="caution">
    <text evidence="1">The sequence shown here is derived from an EMBL/GenBank/DDBJ whole genome shotgun (WGS) entry which is preliminary data.</text>
</comment>
<reference evidence="1 2" key="1">
    <citation type="journal article" date="2015" name="Nature">
        <title>rRNA introns, odd ribosomes, and small enigmatic genomes across a large radiation of phyla.</title>
        <authorList>
            <person name="Brown C.T."/>
            <person name="Hug L.A."/>
            <person name="Thomas B.C."/>
            <person name="Sharon I."/>
            <person name="Castelle C.J."/>
            <person name="Singh A."/>
            <person name="Wilkins M.J."/>
            <person name="Williams K.H."/>
            <person name="Banfield J.F."/>
        </authorList>
    </citation>
    <scope>NUCLEOTIDE SEQUENCE [LARGE SCALE GENOMIC DNA]</scope>
</reference>
<dbReference type="Proteomes" id="UP000034738">
    <property type="component" value="Unassembled WGS sequence"/>
</dbReference>